<gene>
    <name evidence="2" type="ORF">JOF56_004475</name>
</gene>
<organism evidence="2 3">
    <name type="scientific">Kibdelosporangium banguiense</name>
    <dbReference type="NCBI Taxonomy" id="1365924"/>
    <lineage>
        <taxon>Bacteria</taxon>
        <taxon>Bacillati</taxon>
        <taxon>Actinomycetota</taxon>
        <taxon>Actinomycetes</taxon>
        <taxon>Pseudonocardiales</taxon>
        <taxon>Pseudonocardiaceae</taxon>
        <taxon>Kibdelosporangium</taxon>
    </lineage>
</organism>
<feature type="transmembrane region" description="Helical" evidence="1">
    <location>
        <begin position="99"/>
        <end position="122"/>
    </location>
</feature>
<dbReference type="Pfam" id="PF09534">
    <property type="entry name" value="Trp_oprn_chp"/>
    <property type="match status" value="1"/>
</dbReference>
<keyword evidence="1" id="KW-1133">Transmembrane helix</keyword>
<dbReference type="Proteomes" id="UP001519332">
    <property type="component" value="Unassembled WGS sequence"/>
</dbReference>
<feature type="transmembrane region" description="Helical" evidence="1">
    <location>
        <begin position="43"/>
        <end position="63"/>
    </location>
</feature>
<reference evidence="2 3" key="1">
    <citation type="submission" date="2021-03" db="EMBL/GenBank/DDBJ databases">
        <title>Sequencing the genomes of 1000 actinobacteria strains.</title>
        <authorList>
            <person name="Klenk H.-P."/>
        </authorList>
    </citation>
    <scope>NUCLEOTIDE SEQUENCE [LARGE SCALE GENOMIC DNA]</scope>
    <source>
        <strain evidence="2 3">DSM 46670</strain>
    </source>
</reference>
<accession>A0ABS4TI33</accession>
<keyword evidence="3" id="KW-1185">Reference proteome</keyword>
<comment type="caution">
    <text evidence="2">The sequence shown here is derived from an EMBL/GenBank/DDBJ whole genome shotgun (WGS) entry which is preliminary data.</text>
</comment>
<proteinExistence type="predicted"/>
<evidence type="ECO:0000256" key="1">
    <source>
        <dbReference type="SAM" id="Phobius"/>
    </source>
</evidence>
<dbReference type="InterPro" id="IPR019051">
    <property type="entry name" value="Trp_biosyn_TM_oprn/chp"/>
</dbReference>
<evidence type="ECO:0000313" key="2">
    <source>
        <dbReference type="EMBL" id="MBP2324090.1"/>
    </source>
</evidence>
<dbReference type="RefSeq" id="WP_209641170.1">
    <property type="nucleotide sequence ID" value="NZ_JAGINW010000001.1"/>
</dbReference>
<sequence length="163" mass="16602">MSDQARARRPLWIVTALLLGGAAALWGSSRLDWSIGVTGAEKVAALVPLALIYLAGIAGVLATSGWPRRVVGGLLALTGFAAGWLAVDGAFDQGQTSGAGLLARGLALIAGIVVVGAGVVLVRAGHRMPRLGANYQTPAAAKAEPTGEKELWRALSEGKDPTV</sequence>
<keyword evidence="1" id="KW-0812">Transmembrane</keyword>
<evidence type="ECO:0008006" key="4">
    <source>
        <dbReference type="Google" id="ProtNLM"/>
    </source>
</evidence>
<feature type="transmembrane region" description="Helical" evidence="1">
    <location>
        <begin position="70"/>
        <end position="87"/>
    </location>
</feature>
<keyword evidence="1" id="KW-0472">Membrane</keyword>
<evidence type="ECO:0000313" key="3">
    <source>
        <dbReference type="Proteomes" id="UP001519332"/>
    </source>
</evidence>
<name>A0ABS4TI33_9PSEU</name>
<protein>
    <recommendedName>
        <fullName evidence="4">Tryptophan-associated transmembrane protein (Trp_oprn_chp)</fullName>
    </recommendedName>
</protein>
<dbReference type="EMBL" id="JAGINW010000001">
    <property type="protein sequence ID" value="MBP2324090.1"/>
    <property type="molecule type" value="Genomic_DNA"/>
</dbReference>